<sequence length="45" mass="5133">MKRPLILNLLKNQKVGSSQITVVGLREVKVNNFNGQFITTYRRSA</sequence>
<evidence type="ECO:0000313" key="1">
    <source>
        <dbReference type="EMBL" id="CAD2192017.1"/>
    </source>
</evidence>
<reference evidence="1 2" key="1">
    <citation type="submission" date="2020-08" db="EMBL/GenBank/DDBJ databases">
        <authorList>
            <person name="Koutsovoulos G."/>
            <person name="Danchin GJ E."/>
        </authorList>
    </citation>
    <scope>NUCLEOTIDE SEQUENCE [LARGE SCALE GENOMIC DNA]</scope>
</reference>
<name>A0A6V7WZ32_MELEN</name>
<dbReference type="Proteomes" id="UP000580250">
    <property type="component" value="Unassembled WGS sequence"/>
</dbReference>
<gene>
    <name evidence="1" type="ORF">MENT_LOCUS44884</name>
</gene>
<evidence type="ECO:0000313" key="2">
    <source>
        <dbReference type="Proteomes" id="UP000580250"/>
    </source>
</evidence>
<accession>A0A6V7WZ32</accession>
<protein>
    <submittedName>
        <fullName evidence="1">Uncharacterized protein</fullName>
    </submittedName>
</protein>
<dbReference type="EMBL" id="CAJEWN010000916">
    <property type="protein sequence ID" value="CAD2192017.1"/>
    <property type="molecule type" value="Genomic_DNA"/>
</dbReference>
<organism evidence="1 2">
    <name type="scientific">Meloidogyne enterolobii</name>
    <name type="common">Root-knot nematode worm</name>
    <name type="synonym">Meloidogyne mayaguensis</name>
    <dbReference type="NCBI Taxonomy" id="390850"/>
    <lineage>
        <taxon>Eukaryota</taxon>
        <taxon>Metazoa</taxon>
        <taxon>Ecdysozoa</taxon>
        <taxon>Nematoda</taxon>
        <taxon>Chromadorea</taxon>
        <taxon>Rhabditida</taxon>
        <taxon>Tylenchina</taxon>
        <taxon>Tylenchomorpha</taxon>
        <taxon>Tylenchoidea</taxon>
        <taxon>Meloidogynidae</taxon>
        <taxon>Meloidogyninae</taxon>
        <taxon>Meloidogyne</taxon>
    </lineage>
</organism>
<dbReference type="AlphaFoldDB" id="A0A6V7WZ32"/>
<comment type="caution">
    <text evidence="1">The sequence shown here is derived from an EMBL/GenBank/DDBJ whole genome shotgun (WGS) entry which is preliminary data.</text>
</comment>
<proteinExistence type="predicted"/>